<reference evidence="3 4" key="1">
    <citation type="submission" date="2019-03" db="EMBL/GenBank/DDBJ databases">
        <title>Genomic Encyclopedia of Type Strains, Phase IV (KMG-IV): sequencing the most valuable type-strain genomes for metagenomic binning, comparative biology and taxonomic classification.</title>
        <authorList>
            <person name="Goeker M."/>
        </authorList>
    </citation>
    <scope>NUCLEOTIDE SEQUENCE [LARGE SCALE GENOMIC DNA]</scope>
    <source>
        <strain evidence="3 4">DSM 22362</strain>
    </source>
</reference>
<dbReference type="Gene3D" id="1.10.260.40">
    <property type="entry name" value="lambda repressor-like DNA-binding domains"/>
    <property type="match status" value="1"/>
</dbReference>
<proteinExistence type="predicted"/>
<dbReference type="OrthoDB" id="680346at2"/>
<dbReference type="Pfam" id="PF01381">
    <property type="entry name" value="HTH_3"/>
    <property type="match status" value="1"/>
</dbReference>
<dbReference type="GO" id="GO:0003677">
    <property type="term" value="F:DNA binding"/>
    <property type="evidence" value="ECO:0007669"/>
    <property type="project" value="InterPro"/>
</dbReference>
<dbReference type="InterPro" id="IPR010982">
    <property type="entry name" value="Lambda_DNA-bd_dom_sf"/>
</dbReference>
<dbReference type="CDD" id="cd00093">
    <property type="entry name" value="HTH_XRE"/>
    <property type="match status" value="1"/>
</dbReference>
<evidence type="ECO:0000256" key="1">
    <source>
        <dbReference type="SAM" id="Coils"/>
    </source>
</evidence>
<organism evidence="3 4">
    <name type="scientific">Sphingobacterium alimentarium</name>
    <dbReference type="NCBI Taxonomy" id="797292"/>
    <lineage>
        <taxon>Bacteria</taxon>
        <taxon>Pseudomonadati</taxon>
        <taxon>Bacteroidota</taxon>
        <taxon>Sphingobacteriia</taxon>
        <taxon>Sphingobacteriales</taxon>
        <taxon>Sphingobacteriaceae</taxon>
        <taxon>Sphingobacterium</taxon>
    </lineage>
</organism>
<feature type="coiled-coil region" evidence="1">
    <location>
        <begin position="105"/>
        <end position="135"/>
    </location>
</feature>
<evidence type="ECO:0000313" key="4">
    <source>
        <dbReference type="Proteomes" id="UP000295197"/>
    </source>
</evidence>
<dbReference type="InterPro" id="IPR001387">
    <property type="entry name" value="Cro/C1-type_HTH"/>
</dbReference>
<keyword evidence="1" id="KW-0175">Coiled coil</keyword>
<sequence>MTSGTKIRLLREHKNWDQNYLSSLMEISQPALSKIESDQTKLSWNHAIKLADIFEVSPEFFFDSSIFNNNTNSGNGNQVINPQSYYENNLQLIKSIYEDHLHTKNELLESRNERIMELKKQIEDLKSELAIFKKSKI</sequence>
<dbReference type="EMBL" id="SMBZ01000033">
    <property type="protein sequence ID" value="TCV10433.1"/>
    <property type="molecule type" value="Genomic_DNA"/>
</dbReference>
<dbReference type="SUPFAM" id="SSF47413">
    <property type="entry name" value="lambda repressor-like DNA-binding domains"/>
    <property type="match status" value="1"/>
</dbReference>
<dbReference type="AlphaFoldDB" id="A0A4R3VW40"/>
<gene>
    <name evidence="3" type="ORF">EDC17_10336</name>
</gene>
<evidence type="ECO:0000313" key="3">
    <source>
        <dbReference type="EMBL" id="TCV10433.1"/>
    </source>
</evidence>
<dbReference type="RefSeq" id="WP_132778245.1">
    <property type="nucleotide sequence ID" value="NZ_SMBZ01000033.1"/>
</dbReference>
<keyword evidence="4" id="KW-1185">Reference proteome</keyword>
<feature type="domain" description="HTH cro/C1-type" evidence="2">
    <location>
        <begin position="7"/>
        <end position="61"/>
    </location>
</feature>
<comment type="caution">
    <text evidence="3">The sequence shown here is derived from an EMBL/GenBank/DDBJ whole genome shotgun (WGS) entry which is preliminary data.</text>
</comment>
<dbReference type="PROSITE" id="PS50943">
    <property type="entry name" value="HTH_CROC1"/>
    <property type="match status" value="1"/>
</dbReference>
<name>A0A4R3VW40_9SPHI</name>
<evidence type="ECO:0000259" key="2">
    <source>
        <dbReference type="PROSITE" id="PS50943"/>
    </source>
</evidence>
<dbReference type="Proteomes" id="UP000295197">
    <property type="component" value="Unassembled WGS sequence"/>
</dbReference>
<accession>A0A4R3VW40</accession>
<protein>
    <submittedName>
        <fullName evidence="3">Helix-turn-helix protein</fullName>
    </submittedName>
</protein>
<dbReference type="SMART" id="SM00530">
    <property type="entry name" value="HTH_XRE"/>
    <property type="match status" value="1"/>
</dbReference>